<dbReference type="Proteomes" id="UP000319908">
    <property type="component" value="Unassembled WGS sequence"/>
</dbReference>
<keyword evidence="2" id="KW-0812">Transmembrane</keyword>
<keyword evidence="2" id="KW-0472">Membrane</keyword>
<keyword evidence="2" id="KW-1133">Transmembrane helix</keyword>
<proteinExistence type="predicted"/>
<dbReference type="AlphaFoldDB" id="A0A5C6BGR4"/>
<reference evidence="3 4" key="1">
    <citation type="journal article" date="2020" name="Antonie Van Leeuwenhoek">
        <title>Rhodopirellula heiligendammensis sp. nov., Rhodopirellula pilleata sp. nov., and Rhodopirellula solitaria sp. nov. isolated from natural or artificial marine surfaces in Northern Germany and California, USA, and emended description of the genus Rhodopirellula.</title>
        <authorList>
            <person name="Kallscheuer N."/>
            <person name="Wiegand S."/>
            <person name="Jogler M."/>
            <person name="Boedeker C."/>
            <person name="Peeters S.H."/>
            <person name="Rast P."/>
            <person name="Heuer A."/>
            <person name="Jetten M.S.M."/>
            <person name="Rohde M."/>
            <person name="Jogler C."/>
        </authorList>
    </citation>
    <scope>NUCLEOTIDE SEQUENCE [LARGE SCALE GENOMIC DNA]</scope>
    <source>
        <strain evidence="3 4">Poly21</strain>
    </source>
</reference>
<name>A0A5C6BGR4_9BACT</name>
<feature type="region of interest" description="Disordered" evidence="1">
    <location>
        <begin position="149"/>
        <end position="196"/>
    </location>
</feature>
<organism evidence="3 4">
    <name type="scientific">Allorhodopirellula heiligendammensis</name>
    <dbReference type="NCBI Taxonomy" id="2714739"/>
    <lineage>
        <taxon>Bacteria</taxon>
        <taxon>Pseudomonadati</taxon>
        <taxon>Planctomycetota</taxon>
        <taxon>Planctomycetia</taxon>
        <taxon>Pirellulales</taxon>
        <taxon>Pirellulaceae</taxon>
        <taxon>Allorhodopirellula</taxon>
    </lineage>
</organism>
<evidence type="ECO:0000313" key="4">
    <source>
        <dbReference type="Proteomes" id="UP000319908"/>
    </source>
</evidence>
<evidence type="ECO:0000256" key="1">
    <source>
        <dbReference type="SAM" id="MobiDB-lite"/>
    </source>
</evidence>
<gene>
    <name evidence="3" type="ORF">Poly21_47430</name>
</gene>
<protein>
    <submittedName>
        <fullName evidence="3">Uncharacterized protein</fullName>
    </submittedName>
</protein>
<evidence type="ECO:0000256" key="2">
    <source>
        <dbReference type="SAM" id="Phobius"/>
    </source>
</evidence>
<dbReference type="EMBL" id="SJPU01000003">
    <property type="protein sequence ID" value="TWU10837.1"/>
    <property type="molecule type" value="Genomic_DNA"/>
</dbReference>
<feature type="transmembrane region" description="Helical" evidence="2">
    <location>
        <begin position="48"/>
        <end position="68"/>
    </location>
</feature>
<sequence>MCFSIHMTRQERRIVMSNSIWDWWFGDVPQGYMAVHRSPSRYTVRRRFLVFLAAIGATHGVGAAWLWADGGAIPVKAQQASVSWSSTASFAMMLANQGPAGDAVPGSLPDAAASNGVSPADAGLGLGADLNSDADSTLSADEQRTERLRQLLDDDDRTEDDGLLSIPDTSEEPDKVADPDDATTPAANELDPAVKDNEGVLAKPFIQPRYPEVEQGRFVLPPLRAVSTDQKPIGNGRIPETVSAGDELNMIALPEDGDERALLAGEAAWPELIRPWAAPNTFSHPLYFEDRMLERHGHERWGCFQPLASGTRFFVTMPMLPYLATVQPPCENIYSKGYYRVGSPTPKFFQRPPLERRAIIVEAAVVSGTFIALP</sequence>
<dbReference type="OrthoDB" id="288935at2"/>
<keyword evidence="4" id="KW-1185">Reference proteome</keyword>
<comment type="caution">
    <text evidence="3">The sequence shown here is derived from an EMBL/GenBank/DDBJ whole genome shotgun (WGS) entry which is preliminary data.</text>
</comment>
<evidence type="ECO:0000313" key="3">
    <source>
        <dbReference type="EMBL" id="TWU10837.1"/>
    </source>
</evidence>
<feature type="compositionally biased region" description="Acidic residues" evidence="1">
    <location>
        <begin position="153"/>
        <end position="162"/>
    </location>
</feature>
<feature type="region of interest" description="Disordered" evidence="1">
    <location>
        <begin position="124"/>
        <end position="143"/>
    </location>
</feature>
<accession>A0A5C6BGR4</accession>